<gene>
    <name evidence="1" type="ORF">HRTV-25_gp35</name>
</gene>
<organism evidence="1 2">
    <name type="scientific">Halorubrum tailed virus 25</name>
    <dbReference type="NCBI Taxonomy" id="2878006"/>
    <lineage>
        <taxon>Viruses</taxon>
        <taxon>Duplodnaviria</taxon>
        <taxon>Heunggongvirae</taxon>
        <taxon>Uroviricota</taxon>
        <taxon>Caudoviricetes</taxon>
        <taxon>Thumleimavirales</taxon>
        <taxon>Hafunaviridae</taxon>
        <taxon>Laminvirus</taxon>
        <taxon>Laminvirus thailandense</taxon>
        <taxon>Laminvirus HRTV25</taxon>
    </lineage>
</organism>
<dbReference type="Proteomes" id="UP000827232">
    <property type="component" value="Segment"/>
</dbReference>
<dbReference type="EMBL" id="MZ334521">
    <property type="protein sequence ID" value="UBF22616.1"/>
    <property type="molecule type" value="Genomic_DNA"/>
</dbReference>
<evidence type="ECO:0000313" key="1">
    <source>
        <dbReference type="EMBL" id="UBF22616.1"/>
    </source>
</evidence>
<proteinExistence type="predicted"/>
<keyword evidence="2" id="KW-1185">Reference proteome</keyword>
<sequence length="212" mass="23697">MGLNKIPSFQEVKDWANGKFTTLSEVNNNADVPNADYADSAGDADTLDGQHAGAFLGSSALNNHENDATAHHIPAPVPGVGSIRKWNKFALDNKNTGQNKIPYNEDRINYGSFTIDFTDKVYLRIKSRVYHDDSHPPKYDFRIGGHNNAVWHSFKSSAGYDKWTNETQTVYVGDMTGTKTIYYNARSTYNSGVWNGIDYVRYESPQTMADIV</sequence>
<evidence type="ECO:0000313" key="2">
    <source>
        <dbReference type="Proteomes" id="UP000827232"/>
    </source>
</evidence>
<protein>
    <submittedName>
        <fullName evidence="1">Uncharacterized protein</fullName>
    </submittedName>
</protein>
<name>A0AAE9BZ30_9CAUD</name>
<accession>A0AAE9BZ30</accession>
<reference evidence="1" key="1">
    <citation type="submission" date="2021-05" db="EMBL/GenBank/DDBJ databases">
        <title>Diversity, taxonomy and evolution of archaeal viruses of the class Caudoviricetes.</title>
        <authorList>
            <person name="Liu Y."/>
            <person name="Demina T.A."/>
            <person name="Roux S."/>
            <person name="Aiewsakun P."/>
            <person name="Kazlauskas D."/>
            <person name="Simmonds P."/>
            <person name="Prangishvili D."/>
            <person name="Oksanen H.M."/>
            <person name="Krupovic M."/>
        </authorList>
    </citation>
    <scope>NUCLEOTIDE SEQUENCE</scope>
    <source>
        <strain evidence="1">HRTV-25/14</strain>
    </source>
</reference>